<dbReference type="Proteomes" id="UP001172102">
    <property type="component" value="Unassembled WGS sequence"/>
</dbReference>
<protein>
    <submittedName>
        <fullName evidence="1">Uncharacterized protein</fullName>
    </submittedName>
</protein>
<keyword evidence="2" id="KW-1185">Reference proteome</keyword>
<comment type="caution">
    <text evidence="1">The sequence shown here is derived from an EMBL/GenBank/DDBJ whole genome shotgun (WGS) entry which is preliminary data.</text>
</comment>
<organism evidence="1 2">
    <name type="scientific">Lasiosphaeris hirsuta</name>
    <dbReference type="NCBI Taxonomy" id="260670"/>
    <lineage>
        <taxon>Eukaryota</taxon>
        <taxon>Fungi</taxon>
        <taxon>Dikarya</taxon>
        <taxon>Ascomycota</taxon>
        <taxon>Pezizomycotina</taxon>
        <taxon>Sordariomycetes</taxon>
        <taxon>Sordariomycetidae</taxon>
        <taxon>Sordariales</taxon>
        <taxon>Lasiosphaeriaceae</taxon>
        <taxon>Lasiosphaeris</taxon>
    </lineage>
</organism>
<reference evidence="1" key="1">
    <citation type="submission" date="2023-06" db="EMBL/GenBank/DDBJ databases">
        <title>Genome-scale phylogeny and comparative genomics of the fungal order Sordariales.</title>
        <authorList>
            <consortium name="Lawrence Berkeley National Laboratory"/>
            <person name="Hensen N."/>
            <person name="Bonometti L."/>
            <person name="Westerberg I."/>
            <person name="Brannstrom I.O."/>
            <person name="Guillou S."/>
            <person name="Cros-Aarteil S."/>
            <person name="Calhoun S."/>
            <person name="Haridas S."/>
            <person name="Kuo A."/>
            <person name="Mondo S."/>
            <person name="Pangilinan J."/>
            <person name="Riley R."/>
            <person name="Labutti K."/>
            <person name="Andreopoulos B."/>
            <person name="Lipzen A."/>
            <person name="Chen C."/>
            <person name="Yanf M."/>
            <person name="Daum C."/>
            <person name="Ng V."/>
            <person name="Clum A."/>
            <person name="Steindorff A."/>
            <person name="Ohm R."/>
            <person name="Martin F."/>
            <person name="Silar P."/>
            <person name="Natvig D."/>
            <person name="Lalanne C."/>
            <person name="Gautier V."/>
            <person name="Ament-Velasquez S.L."/>
            <person name="Kruys A."/>
            <person name="Hutchinson M.I."/>
            <person name="Powell A.J."/>
            <person name="Barry K."/>
            <person name="Miller A.N."/>
            <person name="Grigoriev I.V."/>
            <person name="Debuchy R."/>
            <person name="Gladieux P."/>
            <person name="Thoren M.H."/>
            <person name="Johannesson H."/>
        </authorList>
    </citation>
    <scope>NUCLEOTIDE SEQUENCE</scope>
    <source>
        <strain evidence="1">SMH4607-1</strain>
    </source>
</reference>
<gene>
    <name evidence="1" type="ORF">B0H67DRAFT_649862</name>
</gene>
<dbReference type="EMBL" id="JAUKUA010000007">
    <property type="protein sequence ID" value="KAK0705545.1"/>
    <property type="molecule type" value="Genomic_DNA"/>
</dbReference>
<dbReference type="AlphaFoldDB" id="A0AA40DJK9"/>
<evidence type="ECO:0000313" key="2">
    <source>
        <dbReference type="Proteomes" id="UP001172102"/>
    </source>
</evidence>
<sequence>MSGGMPFGFGLNTLSNDCLTPKDFTFMPVAISVSREGTTAVAAYMAAWSTGNAVLVFGDTNSRFSRVAETAVRALLATEIKAGAGMRDVRVETVDKVFYRSGPLKDGNTRVFSLRAVTSDGTAMGDCVRFSAPSRWQIVGFLCQDGGEVDHQLGFVYAPQ</sequence>
<evidence type="ECO:0000313" key="1">
    <source>
        <dbReference type="EMBL" id="KAK0705545.1"/>
    </source>
</evidence>
<proteinExistence type="predicted"/>
<name>A0AA40DJK9_9PEZI</name>
<accession>A0AA40DJK9</accession>